<comment type="caution">
    <text evidence="2">The sequence shown here is derived from an EMBL/GenBank/DDBJ whole genome shotgun (WGS) entry which is preliminary data.</text>
</comment>
<keyword evidence="3" id="KW-1185">Reference proteome</keyword>
<evidence type="ECO:0000256" key="1">
    <source>
        <dbReference type="SAM" id="MobiDB-lite"/>
    </source>
</evidence>
<accession>A0A8X6UF72</accession>
<gene>
    <name evidence="2" type="ORF">NPIL_288391</name>
</gene>
<dbReference type="AlphaFoldDB" id="A0A8X6UF72"/>
<sequence length="75" mass="8787">MPHDIRAEIKNTNLSADVALSSFITNDKGEFQNKNDEEYIELERDNDNEIIPRRKRRTRHLSNSDSESSHEKSDE</sequence>
<organism evidence="2 3">
    <name type="scientific">Nephila pilipes</name>
    <name type="common">Giant wood spider</name>
    <name type="synonym">Nephila maculata</name>
    <dbReference type="NCBI Taxonomy" id="299642"/>
    <lineage>
        <taxon>Eukaryota</taxon>
        <taxon>Metazoa</taxon>
        <taxon>Ecdysozoa</taxon>
        <taxon>Arthropoda</taxon>
        <taxon>Chelicerata</taxon>
        <taxon>Arachnida</taxon>
        <taxon>Araneae</taxon>
        <taxon>Araneomorphae</taxon>
        <taxon>Entelegynae</taxon>
        <taxon>Araneoidea</taxon>
        <taxon>Nephilidae</taxon>
        <taxon>Nephila</taxon>
    </lineage>
</organism>
<dbReference type="Proteomes" id="UP000887013">
    <property type="component" value="Unassembled WGS sequence"/>
</dbReference>
<evidence type="ECO:0000313" key="2">
    <source>
        <dbReference type="EMBL" id="GFU08191.1"/>
    </source>
</evidence>
<proteinExistence type="predicted"/>
<name>A0A8X6UF72_NEPPI</name>
<reference evidence="2" key="1">
    <citation type="submission" date="2020-08" db="EMBL/GenBank/DDBJ databases">
        <title>Multicomponent nature underlies the extraordinary mechanical properties of spider dragline silk.</title>
        <authorList>
            <person name="Kono N."/>
            <person name="Nakamura H."/>
            <person name="Mori M."/>
            <person name="Yoshida Y."/>
            <person name="Ohtoshi R."/>
            <person name="Malay A.D."/>
            <person name="Moran D.A.P."/>
            <person name="Tomita M."/>
            <person name="Numata K."/>
            <person name="Arakawa K."/>
        </authorList>
    </citation>
    <scope>NUCLEOTIDE SEQUENCE</scope>
</reference>
<feature type="region of interest" description="Disordered" evidence="1">
    <location>
        <begin position="51"/>
        <end position="75"/>
    </location>
</feature>
<protein>
    <submittedName>
        <fullName evidence="2">Uncharacterized protein</fullName>
    </submittedName>
</protein>
<dbReference type="EMBL" id="BMAW01124505">
    <property type="protein sequence ID" value="GFU08191.1"/>
    <property type="molecule type" value="Genomic_DNA"/>
</dbReference>
<evidence type="ECO:0000313" key="3">
    <source>
        <dbReference type="Proteomes" id="UP000887013"/>
    </source>
</evidence>